<evidence type="ECO:0000313" key="1">
    <source>
        <dbReference type="EMBL" id="VDP27006.1"/>
    </source>
</evidence>
<protein>
    <submittedName>
        <fullName evidence="1">Uncharacterized protein</fullName>
    </submittedName>
</protein>
<dbReference type="EMBL" id="UZAL01026868">
    <property type="protein sequence ID" value="VDP27006.1"/>
    <property type="molecule type" value="Genomic_DNA"/>
</dbReference>
<evidence type="ECO:0000313" key="2">
    <source>
        <dbReference type="Proteomes" id="UP000269396"/>
    </source>
</evidence>
<keyword evidence="2" id="KW-1185">Reference proteome</keyword>
<reference evidence="1 2" key="1">
    <citation type="submission" date="2018-11" db="EMBL/GenBank/DDBJ databases">
        <authorList>
            <consortium name="Pathogen Informatics"/>
        </authorList>
    </citation>
    <scope>NUCLEOTIDE SEQUENCE [LARGE SCALE GENOMIC DNA]</scope>
    <source>
        <strain>Denwood</strain>
        <strain evidence="2">Zambia</strain>
    </source>
</reference>
<dbReference type="AlphaFoldDB" id="A0A183NSL2"/>
<name>A0A183NSL2_9TREM</name>
<proteinExistence type="predicted"/>
<dbReference type="Proteomes" id="UP000269396">
    <property type="component" value="Unassembled WGS sequence"/>
</dbReference>
<organism evidence="1 2">
    <name type="scientific">Schistosoma mattheei</name>
    <dbReference type="NCBI Taxonomy" id="31246"/>
    <lineage>
        <taxon>Eukaryota</taxon>
        <taxon>Metazoa</taxon>
        <taxon>Spiralia</taxon>
        <taxon>Lophotrochozoa</taxon>
        <taxon>Platyhelminthes</taxon>
        <taxon>Trematoda</taxon>
        <taxon>Digenea</taxon>
        <taxon>Strigeidida</taxon>
        <taxon>Schistosomatoidea</taxon>
        <taxon>Schistosomatidae</taxon>
        <taxon>Schistosoma</taxon>
    </lineage>
</organism>
<accession>A0A183NSL2</accession>
<sequence length="77" mass="8633">MVLEDALAQPASKLIRFGRNQGSLLNLVFTCEIEDNACPNVLPLSTSSDHAVFHSRLWLAILYAIRIDPDQMCEMQT</sequence>
<gene>
    <name evidence="1" type="ORF">SMTD_LOCUS5098</name>
</gene>